<evidence type="ECO:0000256" key="6">
    <source>
        <dbReference type="ARBA" id="ARBA00023037"/>
    </source>
</evidence>
<dbReference type="GO" id="GO:0033627">
    <property type="term" value="P:cell adhesion mediated by integrin"/>
    <property type="evidence" value="ECO:0007669"/>
    <property type="project" value="TreeGrafter"/>
</dbReference>
<keyword evidence="7" id="KW-0472">Membrane</keyword>
<feature type="repeat" description="FG-GAP" evidence="10">
    <location>
        <begin position="34"/>
        <end position="99"/>
    </location>
</feature>
<dbReference type="InterPro" id="IPR028994">
    <property type="entry name" value="Integrin_alpha_N"/>
</dbReference>
<comment type="subcellular location">
    <subcellularLocation>
        <location evidence="1 11">Membrane</location>
        <topology evidence="1 11">Single-pass type I membrane protein</topology>
    </subcellularLocation>
</comment>
<protein>
    <recommendedName>
        <fullName evidence="12">Integrin alpha first immunoglubulin-like domain-containing protein</fullName>
    </recommendedName>
</protein>
<keyword evidence="3" id="KW-0732">Signal</keyword>
<dbReference type="Pfam" id="PF01839">
    <property type="entry name" value="FG-GAP"/>
    <property type="match status" value="2"/>
</dbReference>
<dbReference type="Gene3D" id="2.130.10.130">
    <property type="entry name" value="Integrin alpha, N-terminal"/>
    <property type="match status" value="1"/>
</dbReference>
<dbReference type="SMART" id="SM00191">
    <property type="entry name" value="Int_alpha"/>
    <property type="match status" value="6"/>
</dbReference>
<reference evidence="13" key="1">
    <citation type="submission" date="2021-04" db="EMBL/GenBank/DDBJ databases">
        <authorList>
            <consortium name="Wellcome Sanger Institute Data Sharing"/>
        </authorList>
    </citation>
    <scope>NUCLEOTIDE SEQUENCE [LARGE SCALE GENOMIC DNA]</scope>
</reference>
<accession>A0A7N6B753</accession>
<name>A0A7N6B753_ANATE</name>
<keyword evidence="4" id="KW-0677">Repeat</keyword>
<feature type="repeat" description="FG-GAP" evidence="10">
    <location>
        <begin position="270"/>
        <end position="330"/>
    </location>
</feature>
<feature type="repeat" description="FG-GAP" evidence="10">
    <location>
        <begin position="394"/>
        <end position="456"/>
    </location>
</feature>
<dbReference type="GO" id="GO:0008305">
    <property type="term" value="C:integrin complex"/>
    <property type="evidence" value="ECO:0007669"/>
    <property type="project" value="InterPro"/>
</dbReference>
<dbReference type="InterPro" id="IPR013519">
    <property type="entry name" value="Int_alpha_beta-p"/>
</dbReference>
<evidence type="ECO:0000256" key="1">
    <source>
        <dbReference type="ARBA" id="ARBA00004479"/>
    </source>
</evidence>
<dbReference type="PANTHER" id="PTHR23220:SF78">
    <property type="entry name" value="INTEGRIN ALPHA-4"/>
    <property type="match status" value="1"/>
</dbReference>
<comment type="similarity">
    <text evidence="2 11">Belongs to the integrin alpha chain family.</text>
</comment>
<dbReference type="GO" id="GO:0007160">
    <property type="term" value="P:cell-matrix adhesion"/>
    <property type="evidence" value="ECO:0007669"/>
    <property type="project" value="TreeGrafter"/>
</dbReference>
<dbReference type="GO" id="GO:0009897">
    <property type="term" value="C:external side of plasma membrane"/>
    <property type="evidence" value="ECO:0007669"/>
    <property type="project" value="TreeGrafter"/>
</dbReference>
<keyword evidence="5 11" id="KW-0130">Cell adhesion</keyword>
<dbReference type="Gene3D" id="2.60.40.1460">
    <property type="entry name" value="Integrin domains. Chain A, domain 2"/>
    <property type="match status" value="1"/>
</dbReference>
<evidence type="ECO:0000256" key="2">
    <source>
        <dbReference type="ARBA" id="ARBA00008054"/>
    </source>
</evidence>
<dbReference type="InterPro" id="IPR000413">
    <property type="entry name" value="Integrin_alpha"/>
</dbReference>
<keyword evidence="6 11" id="KW-0401">Integrin</keyword>
<dbReference type="PANTHER" id="PTHR23220">
    <property type="entry name" value="INTEGRIN ALPHA"/>
    <property type="match status" value="1"/>
</dbReference>
<keyword evidence="14" id="KW-1185">Reference proteome</keyword>
<evidence type="ECO:0000256" key="4">
    <source>
        <dbReference type="ARBA" id="ARBA00022737"/>
    </source>
</evidence>
<dbReference type="GO" id="GO:0007229">
    <property type="term" value="P:integrin-mediated signaling pathway"/>
    <property type="evidence" value="ECO:0007669"/>
    <property type="project" value="UniProtKB-KW"/>
</dbReference>
<dbReference type="PRINTS" id="PR01185">
    <property type="entry name" value="INTEGRINA"/>
</dbReference>
<evidence type="ECO:0000313" key="13">
    <source>
        <dbReference type="Ensembl" id="ENSATEP00000056842.1"/>
    </source>
</evidence>
<dbReference type="InterPro" id="IPR032695">
    <property type="entry name" value="Integrin_dom_sf"/>
</dbReference>
<dbReference type="GO" id="GO:0005178">
    <property type="term" value="F:integrin binding"/>
    <property type="evidence" value="ECO:0007669"/>
    <property type="project" value="TreeGrafter"/>
</dbReference>
<dbReference type="Proteomes" id="UP000265040">
    <property type="component" value="Chromosome 21"/>
</dbReference>
<dbReference type="InterPro" id="IPR013649">
    <property type="entry name" value="Integrin_alpha_Ig-like_1"/>
</dbReference>
<dbReference type="GeneTree" id="ENSGT00940000158443"/>
<reference evidence="13" key="2">
    <citation type="submission" date="2025-08" db="UniProtKB">
        <authorList>
            <consortium name="Ensembl"/>
        </authorList>
    </citation>
    <scope>IDENTIFICATION</scope>
</reference>
<evidence type="ECO:0000313" key="14">
    <source>
        <dbReference type="Proteomes" id="UP000265040"/>
    </source>
</evidence>
<dbReference type="Gene3D" id="2.60.40.1510">
    <property type="entry name" value="ntegrin, alpha v. Chain A, domain 3"/>
    <property type="match status" value="1"/>
</dbReference>
<sequence>TAGEVSLSAASMCWRYCWILVQVLGLVYLAAGYNLDEEHSLEFSGQASSMFGYSVLLNRHGHHRWLVVGAPAANSSTGRHVRSPGAIYRCSITDESRTCHRILMSPYHMLVCLCVRVQACAHLWKNVYYLSKDRQNNKLPHGVCYLYNNDLTHSQYMIPCYKDHQRKFGEDYGSCQAGISNFLTEDLIIMGAPGTSYWTGSVLVFNTSSGGSSVYLDDDSGAVGFGSYLGYSVGAGHFLGPATVEVVGGAPQYKQKGKVFIFTLENTMLQIASEVSGRELGSYFGSSLCAVDLNADGLSDLLVGAPMATGLTREEGRVHVYINQGQAKLLEAEFQLSGSDAYAARFGETIADLGDLDDDGYNDVAIGAPQEDDLKGAVYIYNGRKEGISPTPSQRITGSTLGYNLRMFGQSLSSGVDIDDNGYQDVAVGAFLSDSAVVLRTRPVIQVKAFLMLPEQIDQRVTLCQEHKTPTVCFNVTVCFSVRSRQFNGAIDLQYNLTSDLFHKPSFPHRFYFHGNGSSNSTRGRVKARHGQLTCASHLVYQRVTNSHMDIFTPVHFEASYGLRETNPRRAAKKIFPPLKPILQQKPGHQNTITNQVQNSANINHIAAVQANAKYKNKHTHTQRRLQRRIHCILLIWSDHLQYVLISFLFQQLYFSLGSGDTIMLKTSLLNSGDDAFLPRLTLRFPDSVQYIKVLQNVSACCADWAA</sequence>
<evidence type="ECO:0000256" key="7">
    <source>
        <dbReference type="ARBA" id="ARBA00023136"/>
    </source>
</evidence>
<dbReference type="Pfam" id="PF08441">
    <property type="entry name" value="Integrin_A_Ig_1"/>
    <property type="match status" value="1"/>
</dbReference>
<keyword evidence="8 11" id="KW-0675">Receptor</keyword>
<evidence type="ECO:0000256" key="10">
    <source>
        <dbReference type="PROSITE-ProRule" id="PRU00803"/>
    </source>
</evidence>
<organism evidence="13 14">
    <name type="scientific">Anabas testudineus</name>
    <name type="common">Climbing perch</name>
    <name type="synonym">Anthias testudineus</name>
    <dbReference type="NCBI Taxonomy" id="64144"/>
    <lineage>
        <taxon>Eukaryota</taxon>
        <taxon>Metazoa</taxon>
        <taxon>Chordata</taxon>
        <taxon>Craniata</taxon>
        <taxon>Vertebrata</taxon>
        <taxon>Euteleostomi</taxon>
        <taxon>Actinopterygii</taxon>
        <taxon>Neopterygii</taxon>
        <taxon>Teleostei</taxon>
        <taxon>Neoteleostei</taxon>
        <taxon>Acanthomorphata</taxon>
        <taxon>Anabantaria</taxon>
        <taxon>Anabantiformes</taxon>
        <taxon>Anabantoidei</taxon>
        <taxon>Anabantidae</taxon>
        <taxon>Anabas</taxon>
    </lineage>
</organism>
<evidence type="ECO:0000256" key="11">
    <source>
        <dbReference type="RuleBase" id="RU003762"/>
    </source>
</evidence>
<proteinExistence type="inferred from homology"/>
<dbReference type="SUPFAM" id="SSF69179">
    <property type="entry name" value="Integrin domains"/>
    <property type="match status" value="2"/>
</dbReference>
<evidence type="ECO:0000256" key="5">
    <source>
        <dbReference type="ARBA" id="ARBA00022889"/>
    </source>
</evidence>
<reference evidence="13" key="3">
    <citation type="submission" date="2025-09" db="UniProtKB">
        <authorList>
            <consortium name="Ensembl"/>
        </authorList>
    </citation>
    <scope>IDENTIFICATION</scope>
</reference>
<dbReference type="AlphaFoldDB" id="A0A7N6B753"/>
<keyword evidence="9" id="KW-0325">Glycoprotein</keyword>
<evidence type="ECO:0000256" key="9">
    <source>
        <dbReference type="ARBA" id="ARBA00023180"/>
    </source>
</evidence>
<dbReference type="InterPro" id="IPR013517">
    <property type="entry name" value="FG-GAP"/>
</dbReference>
<evidence type="ECO:0000259" key="12">
    <source>
        <dbReference type="Pfam" id="PF08441"/>
    </source>
</evidence>
<evidence type="ECO:0000256" key="8">
    <source>
        <dbReference type="ARBA" id="ARBA00023170"/>
    </source>
</evidence>
<evidence type="ECO:0000256" key="3">
    <source>
        <dbReference type="ARBA" id="ARBA00022729"/>
    </source>
</evidence>
<dbReference type="GO" id="GO:0098609">
    <property type="term" value="P:cell-cell adhesion"/>
    <property type="evidence" value="ECO:0007669"/>
    <property type="project" value="TreeGrafter"/>
</dbReference>
<feature type="domain" description="Integrin alpha first immunoglubulin-like" evidence="12">
    <location>
        <begin position="441"/>
        <end position="598"/>
    </location>
</feature>
<feature type="repeat" description="FG-GAP" evidence="10">
    <location>
        <begin position="332"/>
        <end position="390"/>
    </location>
</feature>
<dbReference type="SUPFAM" id="SSF69318">
    <property type="entry name" value="Integrin alpha N-terminal domain"/>
    <property type="match status" value="1"/>
</dbReference>
<dbReference type="PROSITE" id="PS51470">
    <property type="entry name" value="FG_GAP"/>
    <property type="match status" value="4"/>
</dbReference>
<dbReference type="Ensembl" id="ENSATET00000067651.1">
    <property type="protein sequence ID" value="ENSATEP00000056842.1"/>
    <property type="gene ID" value="ENSATEG00000005299.3"/>
</dbReference>
<gene>
    <name evidence="13" type="primary">ITGA4</name>
</gene>